<evidence type="ECO:0000313" key="1">
    <source>
        <dbReference type="EMBL" id="MCC3144369.1"/>
    </source>
</evidence>
<evidence type="ECO:0000313" key="2">
    <source>
        <dbReference type="Proteomes" id="UP001199296"/>
    </source>
</evidence>
<dbReference type="SUPFAM" id="SSF53335">
    <property type="entry name" value="S-adenosyl-L-methionine-dependent methyltransferases"/>
    <property type="match status" value="1"/>
</dbReference>
<protein>
    <recommendedName>
        <fullName evidence="3">Methyltransferase domain-containing protein</fullName>
    </recommendedName>
</protein>
<comment type="caution">
    <text evidence="1">The sequence shown here is derived from an EMBL/GenBank/DDBJ whole genome shotgun (WGS) entry which is preliminary data.</text>
</comment>
<accession>A0AAW4WZE8</accession>
<sequence length="199" mass="22747">MPAKNLISNFKESFHNKACKALQKLEASFNKINYTGYLYDKFFYNRLIAAELELAELKRGSKILHIGSGPRPMTAVYLARQGYFVDGLEIDPEARQSSCSYLNELEVKDKIEILAGNGKEIDYSKYAAIWLSLHVKTKKELLQEISKKALSGTKIIYRNPASWLLAFYDEICPRSFTNINHCRETPLIKAKRSCVLEVN</sequence>
<keyword evidence="2" id="KW-1185">Reference proteome</keyword>
<dbReference type="Gene3D" id="3.40.50.150">
    <property type="entry name" value="Vaccinia Virus protein VP39"/>
    <property type="match status" value="1"/>
</dbReference>
<organism evidence="1 2">
    <name type="scientific">Halanaerobium polyolivorans</name>
    <dbReference type="NCBI Taxonomy" id="2886943"/>
    <lineage>
        <taxon>Bacteria</taxon>
        <taxon>Bacillati</taxon>
        <taxon>Bacillota</taxon>
        <taxon>Clostridia</taxon>
        <taxon>Halanaerobiales</taxon>
        <taxon>Halanaerobiaceae</taxon>
        <taxon>Halanaerobium</taxon>
    </lineage>
</organism>
<dbReference type="AlphaFoldDB" id="A0AAW4WZE8"/>
<dbReference type="RefSeq" id="WP_229344092.1">
    <property type="nucleotide sequence ID" value="NZ_JAJFAT010000003.1"/>
</dbReference>
<evidence type="ECO:0008006" key="3">
    <source>
        <dbReference type="Google" id="ProtNLM"/>
    </source>
</evidence>
<proteinExistence type="predicted"/>
<reference evidence="1 2" key="1">
    <citation type="submission" date="2021-10" db="EMBL/GenBank/DDBJ databases">
        <authorList>
            <person name="Grouzdev D.S."/>
            <person name="Pantiukh K.S."/>
            <person name="Krutkina M.S."/>
        </authorList>
    </citation>
    <scope>NUCLEOTIDE SEQUENCE [LARGE SCALE GENOMIC DNA]</scope>
    <source>
        <strain evidence="1 2">Z-7514</strain>
    </source>
</reference>
<name>A0AAW4WZE8_9FIRM</name>
<dbReference type="Proteomes" id="UP001199296">
    <property type="component" value="Unassembled WGS sequence"/>
</dbReference>
<dbReference type="InterPro" id="IPR029063">
    <property type="entry name" value="SAM-dependent_MTases_sf"/>
</dbReference>
<dbReference type="EMBL" id="JAJFAT010000003">
    <property type="protein sequence ID" value="MCC3144369.1"/>
    <property type="molecule type" value="Genomic_DNA"/>
</dbReference>
<gene>
    <name evidence="1" type="ORF">LJ207_03425</name>
</gene>